<dbReference type="InterPro" id="IPR014730">
    <property type="entry name" value="ETF_a/b_N"/>
</dbReference>
<dbReference type="GO" id="GO:0046872">
    <property type="term" value="F:metal ion binding"/>
    <property type="evidence" value="ECO:0007669"/>
    <property type="project" value="UniProtKB-KW"/>
</dbReference>
<dbReference type="Gene3D" id="3.40.50.1220">
    <property type="entry name" value="TPP-binding domain"/>
    <property type="match status" value="1"/>
</dbReference>
<dbReference type="Gene3D" id="3.40.50.620">
    <property type="entry name" value="HUPs"/>
    <property type="match status" value="1"/>
</dbReference>
<keyword evidence="9" id="KW-1185">Reference proteome</keyword>
<dbReference type="PROSITE" id="PS00198">
    <property type="entry name" value="4FE4S_FER_1"/>
    <property type="match status" value="1"/>
</dbReference>
<dbReference type="InterPro" id="IPR017900">
    <property type="entry name" value="4Fe4S_Fe_S_CS"/>
</dbReference>
<dbReference type="GO" id="GO:0050660">
    <property type="term" value="F:flavin adenine dinucleotide binding"/>
    <property type="evidence" value="ECO:0007669"/>
    <property type="project" value="InterPro"/>
</dbReference>
<dbReference type="PANTHER" id="PTHR43153:SF1">
    <property type="entry name" value="ELECTRON TRANSFER FLAVOPROTEIN SUBUNIT ALPHA, MITOCHONDRIAL"/>
    <property type="match status" value="1"/>
</dbReference>
<organism evidence="8 9">
    <name type="scientific">Thermanaerosceptrum fracticalcis</name>
    <dbReference type="NCBI Taxonomy" id="1712410"/>
    <lineage>
        <taxon>Bacteria</taxon>
        <taxon>Bacillati</taxon>
        <taxon>Bacillota</taxon>
        <taxon>Clostridia</taxon>
        <taxon>Eubacteriales</taxon>
        <taxon>Peptococcaceae</taxon>
        <taxon>Thermanaerosceptrum</taxon>
    </lineage>
</organism>
<dbReference type="SUPFAM" id="SSF52402">
    <property type="entry name" value="Adenine nucleotide alpha hydrolases-like"/>
    <property type="match status" value="1"/>
</dbReference>
<keyword evidence="3" id="KW-0479">Metal-binding</keyword>
<name>A0A7G6E3C5_THEFR</name>
<dbReference type="InterPro" id="IPR029035">
    <property type="entry name" value="DHS-like_NAD/FAD-binding_dom"/>
</dbReference>
<dbReference type="RefSeq" id="WP_034421593.1">
    <property type="nucleotide sequence ID" value="NZ_CP045798.1"/>
</dbReference>
<keyword evidence="5" id="KW-0408">Iron</keyword>
<dbReference type="GO" id="GO:0051536">
    <property type="term" value="F:iron-sulfur cluster binding"/>
    <property type="evidence" value="ECO:0007669"/>
    <property type="project" value="UniProtKB-KW"/>
</dbReference>
<evidence type="ECO:0000313" key="8">
    <source>
        <dbReference type="EMBL" id="QNB46579.1"/>
    </source>
</evidence>
<dbReference type="SMART" id="SM00893">
    <property type="entry name" value="ETF"/>
    <property type="match status" value="1"/>
</dbReference>
<evidence type="ECO:0000256" key="3">
    <source>
        <dbReference type="ARBA" id="ARBA00022723"/>
    </source>
</evidence>
<dbReference type="Pfam" id="PF01012">
    <property type="entry name" value="ETF"/>
    <property type="match status" value="1"/>
</dbReference>
<evidence type="ECO:0000256" key="5">
    <source>
        <dbReference type="ARBA" id="ARBA00023004"/>
    </source>
</evidence>
<dbReference type="PANTHER" id="PTHR43153">
    <property type="entry name" value="ELECTRON TRANSFER FLAVOPROTEIN ALPHA"/>
    <property type="match status" value="1"/>
</dbReference>
<keyword evidence="4" id="KW-0274">FAD</keyword>
<dbReference type="InterPro" id="IPR033947">
    <property type="entry name" value="ETF_alpha_N"/>
</dbReference>
<dbReference type="SUPFAM" id="SSF52467">
    <property type="entry name" value="DHS-like NAD/FAD-binding domain"/>
    <property type="match status" value="1"/>
</dbReference>
<dbReference type="Proteomes" id="UP000515847">
    <property type="component" value="Chromosome"/>
</dbReference>
<proteinExistence type="inferred from homology"/>
<evidence type="ECO:0000313" key="9">
    <source>
        <dbReference type="Proteomes" id="UP000515847"/>
    </source>
</evidence>
<dbReference type="OrthoDB" id="9770286at2"/>
<sequence>MAVKVLRGNCIGCGACVQTCPYDALTLVDGIVEVDPEKCTECGACVAVCPTQALTLEDRKSQNTVERGIERIKEVKGPTQGEAGEYKGVWVFIEHQEGEGAPVSWELLGAGRQLANALEVELCGIILGQGVEKIAQEGVFYGADKVYLVESPVLAQYRSEPYAETIASLVQKYKPEIFLLGATTLGRDLSGRVATLLSTGLTADCTQLSIEKDSRLLLQTRPAFGGNIMATIVCKNYRPQMATVRPRVMPMPQRDPERKGEIIQEKSLVTENEVKTKVVELIREGGSAVYLDKADIIVAGGRGVGSKENFAYLQELADVLGGTLGASRAAVEAGWLPVAHQVGQTGTTVRPKVYFAIGISGAIQHLVGMQTSDVIVAINKDPEAPIFKVATYGIVGDLFTIVPKLTEAFRQKIAGKVAEGGVHLAGKI</sequence>
<dbReference type="InterPro" id="IPR014731">
    <property type="entry name" value="ETF_asu_C"/>
</dbReference>
<dbReference type="FunFam" id="3.40.50.1220:FF:000001">
    <property type="entry name" value="Electron transfer flavoprotein, alpha subunit"/>
    <property type="match status" value="1"/>
</dbReference>
<feature type="domain" description="4Fe-4S ferredoxin-type" evidence="7">
    <location>
        <begin position="1"/>
        <end position="29"/>
    </location>
</feature>
<reference evidence="8 9" key="1">
    <citation type="journal article" date="2019" name="Front. Microbiol.">
        <title>Thermoanaerosceptrum fracticalcis gen. nov. sp. nov., a Novel Fumarate-Fermenting Microorganism From a Deep Fractured Carbonate Aquifer of the US Great Basin.</title>
        <authorList>
            <person name="Hamilton-Brehm S.D."/>
            <person name="Stewart L.E."/>
            <person name="Zavarin M."/>
            <person name="Caldwell M."/>
            <person name="Lawson P.A."/>
            <person name="Onstott T.C."/>
            <person name="Grzymski J."/>
            <person name="Neveux I."/>
            <person name="Lollar B.S."/>
            <person name="Russell C.E."/>
            <person name="Moser D.P."/>
        </authorList>
    </citation>
    <scope>NUCLEOTIDE SEQUENCE [LARGE SCALE GENOMIC DNA]</scope>
    <source>
        <strain evidence="8 9">DRI-13</strain>
    </source>
</reference>
<evidence type="ECO:0000256" key="4">
    <source>
        <dbReference type="ARBA" id="ARBA00022827"/>
    </source>
</evidence>
<dbReference type="Gene3D" id="3.30.70.20">
    <property type="match status" value="2"/>
</dbReference>
<dbReference type="SUPFAM" id="SSF54862">
    <property type="entry name" value="4Fe-4S ferredoxins"/>
    <property type="match status" value="1"/>
</dbReference>
<evidence type="ECO:0000256" key="2">
    <source>
        <dbReference type="ARBA" id="ARBA00022630"/>
    </source>
</evidence>
<dbReference type="InterPro" id="IPR017896">
    <property type="entry name" value="4Fe4S_Fe-S-bd"/>
</dbReference>
<feature type="domain" description="4Fe-4S ferredoxin-type" evidence="7">
    <location>
        <begin position="30"/>
        <end position="59"/>
    </location>
</feature>
<accession>A0A7G6E3C5</accession>
<dbReference type="CDD" id="cd01715">
    <property type="entry name" value="ETF_alpha"/>
    <property type="match status" value="1"/>
</dbReference>
<gene>
    <name evidence="8" type="ORF">BR63_09820</name>
</gene>
<dbReference type="InterPro" id="IPR001308">
    <property type="entry name" value="ETF_a/FixB"/>
</dbReference>
<dbReference type="PROSITE" id="PS51379">
    <property type="entry name" value="4FE4S_FER_2"/>
    <property type="match status" value="2"/>
</dbReference>
<dbReference type="InterPro" id="IPR014729">
    <property type="entry name" value="Rossmann-like_a/b/a_fold"/>
</dbReference>
<evidence type="ECO:0000256" key="6">
    <source>
        <dbReference type="ARBA" id="ARBA00023014"/>
    </source>
</evidence>
<dbReference type="Pfam" id="PF00766">
    <property type="entry name" value="ETF_alpha"/>
    <property type="match status" value="1"/>
</dbReference>
<protein>
    <submittedName>
        <fullName evidence="8">4Fe-4S dicluster domain-containing protein</fullName>
    </submittedName>
</protein>
<dbReference type="Pfam" id="PF12838">
    <property type="entry name" value="Fer4_7"/>
    <property type="match status" value="1"/>
</dbReference>
<keyword evidence="2" id="KW-0285">Flavoprotein</keyword>
<comment type="similarity">
    <text evidence="1">Belongs to the ETF alpha-subunit/FixB family.</text>
</comment>
<keyword evidence="6" id="KW-0411">Iron-sulfur</keyword>
<dbReference type="GO" id="GO:0033539">
    <property type="term" value="P:fatty acid beta-oxidation using acyl-CoA dehydrogenase"/>
    <property type="evidence" value="ECO:0007669"/>
    <property type="project" value="TreeGrafter"/>
</dbReference>
<evidence type="ECO:0000259" key="7">
    <source>
        <dbReference type="PROSITE" id="PS51379"/>
    </source>
</evidence>
<dbReference type="GO" id="GO:0009055">
    <property type="term" value="F:electron transfer activity"/>
    <property type="evidence" value="ECO:0007669"/>
    <property type="project" value="InterPro"/>
</dbReference>
<evidence type="ECO:0000256" key="1">
    <source>
        <dbReference type="ARBA" id="ARBA00005817"/>
    </source>
</evidence>
<dbReference type="AlphaFoldDB" id="A0A7G6E3C5"/>
<dbReference type="EMBL" id="CP045798">
    <property type="protein sequence ID" value="QNB46579.1"/>
    <property type="molecule type" value="Genomic_DNA"/>
</dbReference>
<dbReference type="KEGG" id="tfr:BR63_09820"/>